<accession>A0AAD5QSL6</accession>
<proteinExistence type="predicted"/>
<evidence type="ECO:0000313" key="3">
    <source>
        <dbReference type="Proteomes" id="UP001196413"/>
    </source>
</evidence>
<dbReference type="EMBL" id="JAHQIW010003810">
    <property type="protein sequence ID" value="KAJ1360190.1"/>
    <property type="molecule type" value="Genomic_DNA"/>
</dbReference>
<evidence type="ECO:0000256" key="1">
    <source>
        <dbReference type="SAM" id="MobiDB-lite"/>
    </source>
</evidence>
<organism evidence="2 3">
    <name type="scientific">Parelaphostrongylus tenuis</name>
    <name type="common">Meningeal worm</name>
    <dbReference type="NCBI Taxonomy" id="148309"/>
    <lineage>
        <taxon>Eukaryota</taxon>
        <taxon>Metazoa</taxon>
        <taxon>Ecdysozoa</taxon>
        <taxon>Nematoda</taxon>
        <taxon>Chromadorea</taxon>
        <taxon>Rhabditida</taxon>
        <taxon>Rhabditina</taxon>
        <taxon>Rhabditomorpha</taxon>
        <taxon>Strongyloidea</taxon>
        <taxon>Metastrongylidae</taxon>
        <taxon>Parelaphostrongylus</taxon>
    </lineage>
</organism>
<dbReference type="Proteomes" id="UP001196413">
    <property type="component" value="Unassembled WGS sequence"/>
</dbReference>
<gene>
    <name evidence="2" type="ORF">KIN20_019110</name>
</gene>
<evidence type="ECO:0000313" key="2">
    <source>
        <dbReference type="EMBL" id="KAJ1360190.1"/>
    </source>
</evidence>
<protein>
    <submittedName>
        <fullName evidence="2">Uncharacterized protein</fullName>
    </submittedName>
</protein>
<name>A0AAD5QSL6_PARTN</name>
<comment type="caution">
    <text evidence="2">The sequence shown here is derived from an EMBL/GenBank/DDBJ whole genome shotgun (WGS) entry which is preliminary data.</text>
</comment>
<keyword evidence="3" id="KW-1185">Reference proteome</keyword>
<reference evidence="2" key="1">
    <citation type="submission" date="2021-06" db="EMBL/GenBank/DDBJ databases">
        <title>Parelaphostrongylus tenuis whole genome reference sequence.</title>
        <authorList>
            <person name="Garwood T.J."/>
            <person name="Larsen P.A."/>
            <person name="Fountain-Jones N.M."/>
            <person name="Garbe J.R."/>
            <person name="Macchietto M.G."/>
            <person name="Kania S.A."/>
            <person name="Gerhold R.W."/>
            <person name="Richards J.E."/>
            <person name="Wolf T.M."/>
        </authorList>
    </citation>
    <scope>NUCLEOTIDE SEQUENCE</scope>
    <source>
        <strain evidence="2">MNPRO001-30</strain>
        <tissue evidence="2">Meninges</tissue>
    </source>
</reference>
<sequence length="78" mass="7726">MEMRAAGAAQGGLPVAASPGVASSRLTGITLGDLLDKGPEASRLSAEPPETSEKPLPPGFSEAEALASRDTAGEHPSG</sequence>
<feature type="region of interest" description="Disordered" evidence="1">
    <location>
        <begin position="32"/>
        <end position="78"/>
    </location>
</feature>
<dbReference type="AlphaFoldDB" id="A0AAD5QSL6"/>
<feature type="region of interest" description="Disordered" evidence="1">
    <location>
        <begin position="1"/>
        <end position="20"/>
    </location>
</feature>